<dbReference type="EMBL" id="UZAG01002911">
    <property type="protein sequence ID" value="VDO14403.1"/>
    <property type="molecule type" value="Genomic_DNA"/>
</dbReference>
<keyword evidence="1" id="KW-0812">Transmembrane</keyword>
<dbReference type="AlphaFoldDB" id="A0A0R3QC88"/>
<proteinExistence type="predicted"/>
<feature type="transmembrane region" description="Helical" evidence="1">
    <location>
        <begin position="71"/>
        <end position="92"/>
    </location>
</feature>
<evidence type="ECO:0000313" key="3">
    <source>
        <dbReference type="Proteomes" id="UP000280834"/>
    </source>
</evidence>
<reference evidence="2 3" key="2">
    <citation type="submission" date="2018-11" db="EMBL/GenBank/DDBJ databases">
        <authorList>
            <consortium name="Pathogen Informatics"/>
        </authorList>
    </citation>
    <scope>NUCLEOTIDE SEQUENCE [LARGE SCALE GENOMIC DNA]</scope>
</reference>
<keyword evidence="3" id="KW-1185">Reference proteome</keyword>
<evidence type="ECO:0000256" key="1">
    <source>
        <dbReference type="SAM" id="Phobius"/>
    </source>
</evidence>
<sequence length="95" mass="10819">EVSKLPYGSYSVPDSTSSQCISRQGKFLFFTELANRTLIWFDCDCVNDIGNHRNSNENFEKPSASEFPATVLFFVLMDYIPLLAAIIFYNFCGKK</sequence>
<dbReference type="Proteomes" id="UP000280834">
    <property type="component" value="Unassembled WGS sequence"/>
</dbReference>
<accession>A0A0R3QC88</accession>
<evidence type="ECO:0000313" key="4">
    <source>
        <dbReference type="WBParaSite" id="BTMF_0000396801-mRNA-1"/>
    </source>
</evidence>
<dbReference type="WBParaSite" id="BTMF_0000396801-mRNA-1">
    <property type="protein sequence ID" value="BTMF_0000396801-mRNA-1"/>
    <property type="gene ID" value="BTMF_0000396801"/>
</dbReference>
<protein>
    <submittedName>
        <fullName evidence="4">GPS domain-containing protein</fullName>
    </submittedName>
</protein>
<organism evidence="4">
    <name type="scientific">Brugia timori</name>
    <dbReference type="NCBI Taxonomy" id="42155"/>
    <lineage>
        <taxon>Eukaryota</taxon>
        <taxon>Metazoa</taxon>
        <taxon>Ecdysozoa</taxon>
        <taxon>Nematoda</taxon>
        <taxon>Chromadorea</taxon>
        <taxon>Rhabditida</taxon>
        <taxon>Spirurina</taxon>
        <taxon>Spiruromorpha</taxon>
        <taxon>Filarioidea</taxon>
        <taxon>Onchocercidae</taxon>
        <taxon>Brugia</taxon>
    </lineage>
</organism>
<evidence type="ECO:0000313" key="2">
    <source>
        <dbReference type="EMBL" id="VDO14403.1"/>
    </source>
</evidence>
<gene>
    <name evidence="2" type="ORF">BTMF_LOCUS3270</name>
</gene>
<keyword evidence="1" id="KW-1133">Transmembrane helix</keyword>
<reference evidence="4" key="1">
    <citation type="submission" date="2017-02" db="UniProtKB">
        <authorList>
            <consortium name="WormBaseParasite"/>
        </authorList>
    </citation>
    <scope>IDENTIFICATION</scope>
</reference>
<name>A0A0R3QC88_9BILA</name>
<keyword evidence="1" id="KW-0472">Membrane</keyword>